<name>A0AAD7SKD2_9TELE</name>
<feature type="signal peptide" evidence="1">
    <location>
        <begin position="1"/>
        <end position="39"/>
    </location>
</feature>
<comment type="caution">
    <text evidence="2">The sequence shown here is derived from an EMBL/GenBank/DDBJ whole genome shotgun (WGS) entry which is preliminary data.</text>
</comment>
<dbReference type="AlphaFoldDB" id="A0AAD7SKD2"/>
<protein>
    <submittedName>
        <fullName evidence="2">Uncharacterized protein</fullName>
    </submittedName>
</protein>
<reference evidence="2" key="1">
    <citation type="journal article" date="2023" name="Science">
        <title>Genome structures resolve the early diversification of teleost fishes.</title>
        <authorList>
            <person name="Parey E."/>
            <person name="Louis A."/>
            <person name="Montfort J."/>
            <person name="Bouchez O."/>
            <person name="Roques C."/>
            <person name="Iampietro C."/>
            <person name="Lluch J."/>
            <person name="Castinel A."/>
            <person name="Donnadieu C."/>
            <person name="Desvignes T."/>
            <person name="Floi Bucao C."/>
            <person name="Jouanno E."/>
            <person name="Wen M."/>
            <person name="Mejri S."/>
            <person name="Dirks R."/>
            <person name="Jansen H."/>
            <person name="Henkel C."/>
            <person name="Chen W.J."/>
            <person name="Zahm M."/>
            <person name="Cabau C."/>
            <person name="Klopp C."/>
            <person name="Thompson A.W."/>
            <person name="Robinson-Rechavi M."/>
            <person name="Braasch I."/>
            <person name="Lecointre G."/>
            <person name="Bobe J."/>
            <person name="Postlethwait J.H."/>
            <person name="Berthelot C."/>
            <person name="Roest Crollius H."/>
            <person name="Guiguen Y."/>
        </authorList>
    </citation>
    <scope>NUCLEOTIDE SEQUENCE</scope>
    <source>
        <strain evidence="2">NC1722</strain>
    </source>
</reference>
<evidence type="ECO:0000313" key="3">
    <source>
        <dbReference type="Proteomes" id="UP001221898"/>
    </source>
</evidence>
<accession>A0AAD7SKD2</accession>
<keyword evidence="3" id="KW-1185">Reference proteome</keyword>
<feature type="chain" id="PRO_5042003731" evidence="1">
    <location>
        <begin position="40"/>
        <end position="90"/>
    </location>
</feature>
<organism evidence="2 3">
    <name type="scientific">Aldrovandia affinis</name>
    <dbReference type="NCBI Taxonomy" id="143900"/>
    <lineage>
        <taxon>Eukaryota</taxon>
        <taxon>Metazoa</taxon>
        <taxon>Chordata</taxon>
        <taxon>Craniata</taxon>
        <taxon>Vertebrata</taxon>
        <taxon>Euteleostomi</taxon>
        <taxon>Actinopterygii</taxon>
        <taxon>Neopterygii</taxon>
        <taxon>Teleostei</taxon>
        <taxon>Notacanthiformes</taxon>
        <taxon>Halosauridae</taxon>
        <taxon>Aldrovandia</taxon>
    </lineage>
</organism>
<gene>
    <name evidence="2" type="ORF">AAFF_G00339570</name>
</gene>
<evidence type="ECO:0000256" key="1">
    <source>
        <dbReference type="SAM" id="SignalP"/>
    </source>
</evidence>
<evidence type="ECO:0000313" key="2">
    <source>
        <dbReference type="EMBL" id="KAJ8404184.1"/>
    </source>
</evidence>
<sequence length="90" mass="10122">MPCCICGAAGHCRHKPTHTSKSNITLFCLLTYRLPLLAARAVKSWCRQDWLKMAIRSAFLREAKGYLMRSAFLRGEALMTAGNEKEAKYG</sequence>
<dbReference type="Proteomes" id="UP001221898">
    <property type="component" value="Unassembled WGS sequence"/>
</dbReference>
<dbReference type="EMBL" id="JAINUG010000054">
    <property type="protein sequence ID" value="KAJ8404184.1"/>
    <property type="molecule type" value="Genomic_DNA"/>
</dbReference>
<keyword evidence="1" id="KW-0732">Signal</keyword>
<proteinExistence type="predicted"/>